<keyword evidence="1" id="KW-0479">Metal-binding</keyword>
<dbReference type="RefSeq" id="WP_003136527.1">
    <property type="nucleotide sequence ID" value="NZ_AMQS01000034.1"/>
</dbReference>
<dbReference type="SUPFAM" id="SSF55008">
    <property type="entry name" value="HMA, heavy metal-associated domain"/>
    <property type="match status" value="1"/>
</dbReference>
<dbReference type="EMBL" id="AMQS01000034">
    <property type="protein sequence ID" value="EKF50689.1"/>
    <property type="molecule type" value="Genomic_DNA"/>
</dbReference>
<dbReference type="InterPro" id="IPR006121">
    <property type="entry name" value="HMA_dom"/>
</dbReference>
<dbReference type="PROSITE" id="PS01047">
    <property type="entry name" value="HMA_1"/>
    <property type="match status" value="1"/>
</dbReference>
<dbReference type="Proteomes" id="UP000006787">
    <property type="component" value="Unassembled WGS sequence"/>
</dbReference>
<name>K2PKG3_9LACT</name>
<reference evidence="3 4" key="1">
    <citation type="journal article" date="2012" name="J. Bacteriol.">
        <title>Genome Sequence of the Bacteriocin-Producing Strain Lactococcus garvieae DCC43.</title>
        <authorList>
            <person name="Gabrielsen C."/>
            <person name="Brede D.A."/>
            <person name="Hernandez P.E."/>
            <person name="Nes I.F."/>
            <person name="Diep D.B."/>
        </authorList>
    </citation>
    <scope>NUCLEOTIDE SEQUENCE [LARGE SCALE GENOMIC DNA]</scope>
    <source>
        <strain evidence="3 4">DCC43</strain>
    </source>
</reference>
<comment type="caution">
    <text evidence="3">The sequence shown here is derived from an EMBL/GenBank/DDBJ whole genome shotgun (WGS) entry which is preliminary data.</text>
</comment>
<dbReference type="GO" id="GO:0046872">
    <property type="term" value="F:metal ion binding"/>
    <property type="evidence" value="ECO:0007669"/>
    <property type="project" value="UniProtKB-KW"/>
</dbReference>
<proteinExistence type="predicted"/>
<dbReference type="Gene3D" id="3.30.70.100">
    <property type="match status" value="1"/>
</dbReference>
<organism evidence="3 4">
    <name type="scientific">Lactococcus garvieae DCC43</name>
    <dbReference type="NCBI Taxonomy" id="1231377"/>
    <lineage>
        <taxon>Bacteria</taxon>
        <taxon>Bacillati</taxon>
        <taxon>Bacillota</taxon>
        <taxon>Bacilli</taxon>
        <taxon>Lactobacillales</taxon>
        <taxon>Streptococcaceae</taxon>
        <taxon>Lactococcus</taxon>
    </lineage>
</organism>
<dbReference type="InterPro" id="IPR017969">
    <property type="entry name" value="Heavy-metal-associated_CS"/>
</dbReference>
<dbReference type="Pfam" id="PF00403">
    <property type="entry name" value="HMA"/>
    <property type="match status" value="1"/>
</dbReference>
<protein>
    <submittedName>
        <fullName evidence="3">Copper chaperone</fullName>
    </submittedName>
</protein>
<evidence type="ECO:0000256" key="1">
    <source>
        <dbReference type="ARBA" id="ARBA00022723"/>
    </source>
</evidence>
<gene>
    <name evidence="3" type="ORF">C426_1918</name>
</gene>
<accession>K2PKG3</accession>
<sequence>MKKAVLTLETLACPTCVQKIEKAVTRIEGVDKDSVTVMFNAHKLKAKFDSEKVTLNDIRKAVESLGYTVEKAVEKLL</sequence>
<evidence type="ECO:0000259" key="2">
    <source>
        <dbReference type="PROSITE" id="PS50846"/>
    </source>
</evidence>
<feature type="domain" description="HMA" evidence="2">
    <location>
        <begin position="2"/>
        <end position="70"/>
    </location>
</feature>
<dbReference type="eggNOG" id="COG2608">
    <property type="taxonomic scope" value="Bacteria"/>
</dbReference>
<dbReference type="PROSITE" id="PS50846">
    <property type="entry name" value="HMA_2"/>
    <property type="match status" value="1"/>
</dbReference>
<evidence type="ECO:0000313" key="4">
    <source>
        <dbReference type="Proteomes" id="UP000006787"/>
    </source>
</evidence>
<dbReference type="PATRIC" id="fig|1231377.3.peg.1901"/>
<dbReference type="InterPro" id="IPR036163">
    <property type="entry name" value="HMA_dom_sf"/>
</dbReference>
<evidence type="ECO:0000313" key="3">
    <source>
        <dbReference type="EMBL" id="EKF50689.1"/>
    </source>
</evidence>
<dbReference type="AlphaFoldDB" id="K2PKG3"/>
<dbReference type="CDD" id="cd00371">
    <property type="entry name" value="HMA"/>
    <property type="match status" value="1"/>
</dbReference>